<dbReference type="InterPro" id="IPR012944">
    <property type="entry name" value="SusD_RagB_dom"/>
</dbReference>
<keyword evidence="5" id="KW-0998">Cell outer membrane</keyword>
<reference evidence="9" key="1">
    <citation type="submission" date="2017-04" db="EMBL/GenBank/DDBJ databases">
        <authorList>
            <person name="Varghese N."/>
            <person name="Submissions S."/>
        </authorList>
    </citation>
    <scope>NUCLEOTIDE SEQUENCE [LARGE SCALE GENOMIC DNA]</scope>
    <source>
        <strain evidence="9">DSM 19835</strain>
    </source>
</reference>
<sequence>MKNIYKTILGLSIITLINYSCSDFLDEAPFSSISSENFYNTKDDASAGLNAVYAGFRSYYGSDIFQHGDVSANLASSGEGTGGINELDINPTQFQGTWGNLYRTINYANTLIENIAPIEMDENLKTRYISEAKVLRAMTYFILVQSFGDVPLITRPTTDEENNYLPRTDKEQIYNFIIGDMTEYMEHLPTEYSSSDIGRVTKGAVQSLLARIHLFRKDFPAARDMALEVINSEIYGLETSLMDLYDVDKENGKEHIFSIQYTAGTRVPSTLTQIYASRNPVIITGGIGQLAGASIAAERDFYESFPDHYRKKVILLDSIPDPFWPQIIPENGSGTGKLQVGPSCMKFYDPNLEAISDGDANWPVIRYAEVVLIFAEAENEVNGPTTDAYDAINSIRKRARDSNGDGIDDPNDLLELPDLEGLSKDQFREAVWRERELELCFEGHQRWDLLRQERFIEAMTSNGKNVQEKHKLFPIPMLEIAANPNLTQNPGY</sequence>
<dbReference type="AlphaFoldDB" id="A0A1X7KJ01"/>
<dbReference type="RefSeq" id="WP_085499688.1">
    <property type="nucleotide sequence ID" value="NZ_FXAO01000006.1"/>
</dbReference>
<protein>
    <submittedName>
        <fullName evidence="8">Starch-binding associating with outer membrane</fullName>
    </submittedName>
</protein>
<organism evidence="8 9">
    <name type="scientific">Arenibacter troitsensis</name>
    <dbReference type="NCBI Taxonomy" id="188872"/>
    <lineage>
        <taxon>Bacteria</taxon>
        <taxon>Pseudomonadati</taxon>
        <taxon>Bacteroidota</taxon>
        <taxon>Flavobacteriia</taxon>
        <taxon>Flavobacteriales</taxon>
        <taxon>Flavobacteriaceae</taxon>
        <taxon>Arenibacter</taxon>
    </lineage>
</organism>
<dbReference type="Pfam" id="PF14322">
    <property type="entry name" value="SusD-like_3"/>
    <property type="match status" value="1"/>
</dbReference>
<evidence type="ECO:0000259" key="6">
    <source>
        <dbReference type="Pfam" id="PF07980"/>
    </source>
</evidence>
<evidence type="ECO:0000256" key="5">
    <source>
        <dbReference type="ARBA" id="ARBA00023237"/>
    </source>
</evidence>
<evidence type="ECO:0000256" key="4">
    <source>
        <dbReference type="ARBA" id="ARBA00023136"/>
    </source>
</evidence>
<dbReference type="Pfam" id="PF07980">
    <property type="entry name" value="SusD_RagB"/>
    <property type="match status" value="1"/>
</dbReference>
<keyword evidence="9" id="KW-1185">Reference proteome</keyword>
<dbReference type="GO" id="GO:0009279">
    <property type="term" value="C:cell outer membrane"/>
    <property type="evidence" value="ECO:0007669"/>
    <property type="project" value="UniProtKB-SubCell"/>
</dbReference>
<comment type="subcellular location">
    <subcellularLocation>
        <location evidence="1">Cell outer membrane</location>
    </subcellularLocation>
</comment>
<gene>
    <name evidence="8" type="ORF">SAMN03080602_02930</name>
</gene>
<evidence type="ECO:0000256" key="3">
    <source>
        <dbReference type="ARBA" id="ARBA00022729"/>
    </source>
</evidence>
<dbReference type="SUPFAM" id="SSF48452">
    <property type="entry name" value="TPR-like"/>
    <property type="match status" value="1"/>
</dbReference>
<evidence type="ECO:0000256" key="1">
    <source>
        <dbReference type="ARBA" id="ARBA00004442"/>
    </source>
</evidence>
<feature type="domain" description="RagB/SusD" evidence="6">
    <location>
        <begin position="336"/>
        <end position="492"/>
    </location>
</feature>
<evidence type="ECO:0000313" key="9">
    <source>
        <dbReference type="Proteomes" id="UP000193420"/>
    </source>
</evidence>
<comment type="similarity">
    <text evidence="2">Belongs to the SusD family.</text>
</comment>
<evidence type="ECO:0000256" key="2">
    <source>
        <dbReference type="ARBA" id="ARBA00006275"/>
    </source>
</evidence>
<evidence type="ECO:0000259" key="7">
    <source>
        <dbReference type="Pfam" id="PF14322"/>
    </source>
</evidence>
<evidence type="ECO:0000313" key="8">
    <source>
        <dbReference type="EMBL" id="SMG40941.1"/>
    </source>
</evidence>
<keyword evidence="3" id="KW-0732">Signal</keyword>
<dbReference type="STRING" id="188872.SAMN03080602_02930"/>
<dbReference type="Gene3D" id="1.25.40.390">
    <property type="match status" value="1"/>
</dbReference>
<dbReference type="InterPro" id="IPR011990">
    <property type="entry name" value="TPR-like_helical_dom_sf"/>
</dbReference>
<dbReference type="OrthoDB" id="5694214at2"/>
<dbReference type="Proteomes" id="UP000193420">
    <property type="component" value="Unassembled WGS sequence"/>
</dbReference>
<dbReference type="InterPro" id="IPR033985">
    <property type="entry name" value="SusD-like_N"/>
</dbReference>
<dbReference type="EMBL" id="FXAO01000006">
    <property type="protein sequence ID" value="SMG40941.1"/>
    <property type="molecule type" value="Genomic_DNA"/>
</dbReference>
<accession>A0A1X7KJ01</accession>
<dbReference type="CDD" id="cd08977">
    <property type="entry name" value="SusD"/>
    <property type="match status" value="1"/>
</dbReference>
<name>A0A1X7KJ01_9FLAO</name>
<feature type="domain" description="SusD-like N-terminal" evidence="7">
    <location>
        <begin position="23"/>
        <end position="214"/>
    </location>
</feature>
<proteinExistence type="inferred from homology"/>
<keyword evidence="4" id="KW-0472">Membrane</keyword>